<proteinExistence type="predicted"/>
<dbReference type="EMBL" id="JAHUTJ010010442">
    <property type="protein sequence ID" value="MED6268422.1"/>
    <property type="molecule type" value="Genomic_DNA"/>
</dbReference>
<protein>
    <submittedName>
        <fullName evidence="1">Uncharacterized protein</fullName>
    </submittedName>
</protein>
<sequence length="73" mass="8478">MPQAIFGQASLESDDCPEVNVVPWRTIMEENVLEENSVWFARQSHWLIIWMQCATSTLIKQGKSFSDWFPSET</sequence>
<name>A0ABU7CZT2_9TELE</name>
<comment type="caution">
    <text evidence="1">The sequence shown here is derived from an EMBL/GenBank/DDBJ whole genome shotgun (WGS) entry which is preliminary data.</text>
</comment>
<gene>
    <name evidence="1" type="ORF">CHARACLAT_022245</name>
</gene>
<accession>A0ABU7CZT2</accession>
<evidence type="ECO:0000313" key="1">
    <source>
        <dbReference type="EMBL" id="MED6268422.1"/>
    </source>
</evidence>
<evidence type="ECO:0000313" key="2">
    <source>
        <dbReference type="Proteomes" id="UP001352852"/>
    </source>
</evidence>
<dbReference type="Proteomes" id="UP001352852">
    <property type="component" value="Unassembled WGS sequence"/>
</dbReference>
<organism evidence="1 2">
    <name type="scientific">Characodon lateralis</name>
    <dbReference type="NCBI Taxonomy" id="208331"/>
    <lineage>
        <taxon>Eukaryota</taxon>
        <taxon>Metazoa</taxon>
        <taxon>Chordata</taxon>
        <taxon>Craniata</taxon>
        <taxon>Vertebrata</taxon>
        <taxon>Euteleostomi</taxon>
        <taxon>Actinopterygii</taxon>
        <taxon>Neopterygii</taxon>
        <taxon>Teleostei</taxon>
        <taxon>Neoteleostei</taxon>
        <taxon>Acanthomorphata</taxon>
        <taxon>Ovalentaria</taxon>
        <taxon>Atherinomorphae</taxon>
        <taxon>Cyprinodontiformes</taxon>
        <taxon>Goodeidae</taxon>
        <taxon>Characodon</taxon>
    </lineage>
</organism>
<reference evidence="1 2" key="1">
    <citation type="submission" date="2021-06" db="EMBL/GenBank/DDBJ databases">
        <authorList>
            <person name="Palmer J.M."/>
        </authorList>
    </citation>
    <scope>NUCLEOTIDE SEQUENCE [LARGE SCALE GENOMIC DNA]</scope>
    <source>
        <strain evidence="1 2">CL_MEX2019</strain>
        <tissue evidence="1">Muscle</tissue>
    </source>
</reference>
<keyword evidence="2" id="KW-1185">Reference proteome</keyword>